<evidence type="ECO:0000256" key="6">
    <source>
        <dbReference type="ARBA" id="ARBA00023004"/>
    </source>
</evidence>
<dbReference type="AlphaFoldDB" id="A0A5C3KVE9"/>
<evidence type="ECO:0000256" key="4">
    <source>
        <dbReference type="ARBA" id="ARBA00022723"/>
    </source>
</evidence>
<evidence type="ECO:0000256" key="3">
    <source>
        <dbReference type="ARBA" id="ARBA00010617"/>
    </source>
</evidence>
<dbReference type="OrthoDB" id="1470350at2759"/>
<evidence type="ECO:0000256" key="9">
    <source>
        <dbReference type="SAM" id="Phobius"/>
    </source>
</evidence>
<feature type="transmembrane region" description="Helical" evidence="9">
    <location>
        <begin position="20"/>
        <end position="39"/>
    </location>
</feature>
<dbReference type="InterPro" id="IPR001128">
    <property type="entry name" value="Cyt_P450"/>
</dbReference>
<dbReference type="GO" id="GO:0020037">
    <property type="term" value="F:heme binding"/>
    <property type="evidence" value="ECO:0007669"/>
    <property type="project" value="InterPro"/>
</dbReference>
<dbReference type="PRINTS" id="PR00463">
    <property type="entry name" value="EP450I"/>
</dbReference>
<dbReference type="Proteomes" id="UP000307440">
    <property type="component" value="Unassembled WGS sequence"/>
</dbReference>
<protein>
    <submittedName>
        <fullName evidence="10">Cytochrome P450</fullName>
    </submittedName>
</protein>
<dbReference type="CDD" id="cd11062">
    <property type="entry name" value="CYP58-like"/>
    <property type="match status" value="1"/>
</dbReference>
<comment type="cofactor">
    <cofactor evidence="1 7">
        <name>heme</name>
        <dbReference type="ChEBI" id="CHEBI:30413"/>
    </cofactor>
</comment>
<dbReference type="Gene3D" id="1.10.630.10">
    <property type="entry name" value="Cytochrome P450"/>
    <property type="match status" value="1"/>
</dbReference>
<evidence type="ECO:0000313" key="10">
    <source>
        <dbReference type="EMBL" id="TFK24619.1"/>
    </source>
</evidence>
<dbReference type="GO" id="GO:0005506">
    <property type="term" value="F:iron ion binding"/>
    <property type="evidence" value="ECO:0007669"/>
    <property type="project" value="InterPro"/>
</dbReference>
<keyword evidence="5 8" id="KW-0560">Oxidoreductase</keyword>
<dbReference type="STRING" id="230819.A0A5C3KVE9"/>
<dbReference type="InterPro" id="IPR002401">
    <property type="entry name" value="Cyt_P450_E_grp-I"/>
</dbReference>
<evidence type="ECO:0000256" key="2">
    <source>
        <dbReference type="ARBA" id="ARBA00005179"/>
    </source>
</evidence>
<dbReference type="GO" id="GO:0016705">
    <property type="term" value="F:oxidoreductase activity, acting on paired donors, with incorporation or reduction of molecular oxygen"/>
    <property type="evidence" value="ECO:0007669"/>
    <property type="project" value="InterPro"/>
</dbReference>
<evidence type="ECO:0000256" key="5">
    <source>
        <dbReference type="ARBA" id="ARBA00023002"/>
    </source>
</evidence>
<gene>
    <name evidence="10" type="ORF">FA15DRAFT_655717</name>
</gene>
<dbReference type="GO" id="GO:0004497">
    <property type="term" value="F:monooxygenase activity"/>
    <property type="evidence" value="ECO:0007669"/>
    <property type="project" value="UniProtKB-KW"/>
</dbReference>
<dbReference type="SUPFAM" id="SSF48264">
    <property type="entry name" value="Cytochrome P450"/>
    <property type="match status" value="1"/>
</dbReference>
<dbReference type="EMBL" id="ML210197">
    <property type="protein sequence ID" value="TFK24619.1"/>
    <property type="molecule type" value="Genomic_DNA"/>
</dbReference>
<keyword evidence="9" id="KW-0812">Transmembrane</keyword>
<evidence type="ECO:0000256" key="8">
    <source>
        <dbReference type="RuleBase" id="RU000461"/>
    </source>
</evidence>
<keyword evidence="7 8" id="KW-0349">Heme</keyword>
<sequence>MAYSHASAALASLPQYLFSSPWQALLTSTLTAVSGLWFHPLARFPGPKMAAITSYYMAYYDVWKQGALNDQLEKLHEQYGPVVRMGPNRLHFSDPKAYDNIYRSTKFLKDPWWYDAFHEQESSFGFIDLAKAKERKDIMRPLFSRKSVQRMENIIQDCVDRFIISLGKSPEGQDVNILFGYFSVAFEVITTYCFAKTYRAIEYPGFLLPMLVALQGTAHIFFVFQHFPFLAPFILGMPLRLAKLLSPGSAAVQIFFNSLEEQIKEVLQDPTALDRAEHEIIYHHLLNPKSEKKLGYKGLRDEASLMVAAGSDTVGSTATVGTYHILRNEDIKRRLKQELVEAWPDPDAPMSWEKLEKLPYLTAVLKESLRMAHGTVSPLPRIVPTEAVIAGITVPANTVVAINHTFVHNNEDIFPNARTFNPDRWLQKDSLDLENYLVAFSKGPRSCLGINLGWAELYLLMGNVFRKTDLALSGTTDKDMEFQAYITPKFKGNIMVKVHRVVGIPSA</sequence>
<dbReference type="PANTHER" id="PTHR24305:SF157">
    <property type="entry name" value="N-ACETYLTRYPTOPHAN 6-HYDROXYLASE IVOC-RELATED"/>
    <property type="match status" value="1"/>
</dbReference>
<feature type="binding site" description="axial binding residue" evidence="7">
    <location>
        <position position="447"/>
    </location>
    <ligand>
        <name>heme</name>
        <dbReference type="ChEBI" id="CHEBI:30413"/>
    </ligand>
    <ligandPart>
        <name>Fe</name>
        <dbReference type="ChEBI" id="CHEBI:18248"/>
    </ligandPart>
</feature>
<evidence type="ECO:0000256" key="1">
    <source>
        <dbReference type="ARBA" id="ARBA00001971"/>
    </source>
</evidence>
<dbReference type="InterPro" id="IPR036396">
    <property type="entry name" value="Cyt_P450_sf"/>
</dbReference>
<keyword evidence="9" id="KW-1133">Transmembrane helix</keyword>
<evidence type="ECO:0000313" key="11">
    <source>
        <dbReference type="Proteomes" id="UP000307440"/>
    </source>
</evidence>
<comment type="similarity">
    <text evidence="3 8">Belongs to the cytochrome P450 family.</text>
</comment>
<dbReference type="Pfam" id="PF00067">
    <property type="entry name" value="p450"/>
    <property type="match status" value="1"/>
</dbReference>
<keyword evidence="4 7" id="KW-0479">Metal-binding</keyword>
<comment type="pathway">
    <text evidence="2">Secondary metabolite biosynthesis.</text>
</comment>
<dbReference type="InterPro" id="IPR050121">
    <property type="entry name" value="Cytochrome_P450_monoxygenase"/>
</dbReference>
<name>A0A5C3KVE9_COPMA</name>
<keyword evidence="9" id="KW-0472">Membrane</keyword>
<proteinExistence type="inferred from homology"/>
<organism evidence="10 11">
    <name type="scientific">Coprinopsis marcescibilis</name>
    <name type="common">Agaric fungus</name>
    <name type="synonym">Psathyrella marcescibilis</name>
    <dbReference type="NCBI Taxonomy" id="230819"/>
    <lineage>
        <taxon>Eukaryota</taxon>
        <taxon>Fungi</taxon>
        <taxon>Dikarya</taxon>
        <taxon>Basidiomycota</taxon>
        <taxon>Agaricomycotina</taxon>
        <taxon>Agaricomycetes</taxon>
        <taxon>Agaricomycetidae</taxon>
        <taxon>Agaricales</taxon>
        <taxon>Agaricineae</taxon>
        <taxon>Psathyrellaceae</taxon>
        <taxon>Coprinopsis</taxon>
    </lineage>
</organism>
<dbReference type="PROSITE" id="PS00086">
    <property type="entry name" value="CYTOCHROME_P450"/>
    <property type="match status" value="1"/>
</dbReference>
<keyword evidence="6 7" id="KW-0408">Iron</keyword>
<dbReference type="PRINTS" id="PR00385">
    <property type="entry name" value="P450"/>
</dbReference>
<dbReference type="InterPro" id="IPR017972">
    <property type="entry name" value="Cyt_P450_CS"/>
</dbReference>
<evidence type="ECO:0000256" key="7">
    <source>
        <dbReference type="PIRSR" id="PIRSR602401-1"/>
    </source>
</evidence>
<accession>A0A5C3KVE9</accession>
<dbReference type="PANTHER" id="PTHR24305">
    <property type="entry name" value="CYTOCHROME P450"/>
    <property type="match status" value="1"/>
</dbReference>
<keyword evidence="8" id="KW-0503">Monooxygenase</keyword>
<reference evidence="10 11" key="1">
    <citation type="journal article" date="2019" name="Nat. Ecol. Evol.">
        <title>Megaphylogeny resolves global patterns of mushroom evolution.</title>
        <authorList>
            <person name="Varga T."/>
            <person name="Krizsan K."/>
            <person name="Foldi C."/>
            <person name="Dima B."/>
            <person name="Sanchez-Garcia M."/>
            <person name="Sanchez-Ramirez S."/>
            <person name="Szollosi G.J."/>
            <person name="Szarkandi J.G."/>
            <person name="Papp V."/>
            <person name="Albert L."/>
            <person name="Andreopoulos W."/>
            <person name="Angelini C."/>
            <person name="Antonin V."/>
            <person name="Barry K.W."/>
            <person name="Bougher N.L."/>
            <person name="Buchanan P."/>
            <person name="Buyck B."/>
            <person name="Bense V."/>
            <person name="Catcheside P."/>
            <person name="Chovatia M."/>
            <person name="Cooper J."/>
            <person name="Damon W."/>
            <person name="Desjardin D."/>
            <person name="Finy P."/>
            <person name="Geml J."/>
            <person name="Haridas S."/>
            <person name="Hughes K."/>
            <person name="Justo A."/>
            <person name="Karasinski D."/>
            <person name="Kautmanova I."/>
            <person name="Kiss B."/>
            <person name="Kocsube S."/>
            <person name="Kotiranta H."/>
            <person name="LaButti K.M."/>
            <person name="Lechner B.E."/>
            <person name="Liimatainen K."/>
            <person name="Lipzen A."/>
            <person name="Lukacs Z."/>
            <person name="Mihaltcheva S."/>
            <person name="Morgado L.N."/>
            <person name="Niskanen T."/>
            <person name="Noordeloos M.E."/>
            <person name="Ohm R.A."/>
            <person name="Ortiz-Santana B."/>
            <person name="Ovrebo C."/>
            <person name="Racz N."/>
            <person name="Riley R."/>
            <person name="Savchenko A."/>
            <person name="Shiryaev A."/>
            <person name="Soop K."/>
            <person name="Spirin V."/>
            <person name="Szebenyi C."/>
            <person name="Tomsovsky M."/>
            <person name="Tulloss R.E."/>
            <person name="Uehling J."/>
            <person name="Grigoriev I.V."/>
            <person name="Vagvolgyi C."/>
            <person name="Papp T."/>
            <person name="Martin F.M."/>
            <person name="Miettinen O."/>
            <person name="Hibbett D.S."/>
            <person name="Nagy L.G."/>
        </authorList>
    </citation>
    <scope>NUCLEOTIDE SEQUENCE [LARGE SCALE GENOMIC DNA]</scope>
    <source>
        <strain evidence="10 11">CBS 121175</strain>
    </source>
</reference>
<keyword evidence="11" id="KW-1185">Reference proteome</keyword>